<dbReference type="InterPro" id="IPR050684">
    <property type="entry name" value="HTH-Siroheme_Decarb"/>
</dbReference>
<feature type="domain" description="Siroheme decarboxylase AsnC-like ligand binding" evidence="6">
    <location>
        <begin position="64"/>
        <end position="152"/>
    </location>
</feature>
<name>A0A7C9V0A3_9PROT</name>
<keyword evidence="1" id="KW-0456">Lyase</keyword>
<dbReference type="PANTHER" id="PTHR43413">
    <property type="entry name" value="TRANSCRIPTIONAL REGULATOR, ASNC FAMILY"/>
    <property type="match status" value="1"/>
</dbReference>
<dbReference type="EC" id="4.1.1.111" evidence="4"/>
<gene>
    <name evidence="8" type="ORF">G4223_12925</name>
</gene>
<evidence type="ECO:0000256" key="2">
    <source>
        <dbReference type="ARBA" id="ARBA00023444"/>
    </source>
</evidence>
<dbReference type="GO" id="GO:0016829">
    <property type="term" value="F:lyase activity"/>
    <property type="evidence" value="ECO:0007669"/>
    <property type="project" value="UniProtKB-KW"/>
</dbReference>
<dbReference type="EMBL" id="JAAIYP010000038">
    <property type="protein sequence ID" value="NFV81014.1"/>
    <property type="molecule type" value="Genomic_DNA"/>
</dbReference>
<evidence type="ECO:0000259" key="6">
    <source>
        <dbReference type="Pfam" id="PF17805"/>
    </source>
</evidence>
<comment type="caution">
    <text evidence="8">The sequence shown here is derived from an EMBL/GenBank/DDBJ whole genome shotgun (WGS) entry which is preliminary data.</text>
</comment>
<dbReference type="InterPro" id="IPR036390">
    <property type="entry name" value="WH_DNA-bd_sf"/>
</dbReference>
<comment type="catalytic activity">
    <reaction evidence="5">
        <text>siroheme + 2 H(+) = 12,18-didecarboxysiroheme + 2 CO2</text>
        <dbReference type="Rhea" id="RHEA:19093"/>
        <dbReference type="ChEBI" id="CHEBI:15378"/>
        <dbReference type="ChEBI" id="CHEBI:16526"/>
        <dbReference type="ChEBI" id="CHEBI:60052"/>
        <dbReference type="ChEBI" id="CHEBI:140497"/>
        <dbReference type="EC" id="4.1.1.111"/>
    </reaction>
</comment>
<evidence type="ECO:0000256" key="4">
    <source>
        <dbReference type="ARBA" id="ARBA00023471"/>
    </source>
</evidence>
<dbReference type="AlphaFoldDB" id="A0A7C9V0A3"/>
<protein>
    <recommendedName>
        <fullName evidence="4">siroheme decarboxylase</fullName>
        <ecNumber evidence="4">4.1.1.111</ecNumber>
    </recommendedName>
</protein>
<dbReference type="PANTHER" id="PTHR43413:SF1">
    <property type="entry name" value="SIROHEME DECARBOXYLASE NIRL SUBUNIT"/>
    <property type="match status" value="1"/>
</dbReference>
<organism evidence="8 9">
    <name type="scientific">Magnetospirillum aberrantis SpK</name>
    <dbReference type="NCBI Taxonomy" id="908842"/>
    <lineage>
        <taxon>Bacteria</taxon>
        <taxon>Pseudomonadati</taxon>
        <taxon>Pseudomonadota</taxon>
        <taxon>Alphaproteobacteria</taxon>
        <taxon>Rhodospirillales</taxon>
        <taxon>Rhodospirillaceae</taxon>
        <taxon>Magnetospirillum</taxon>
    </lineage>
</organism>
<dbReference type="Pfam" id="PF17805">
    <property type="entry name" value="AsnC_trans_reg2"/>
    <property type="match status" value="1"/>
</dbReference>
<evidence type="ECO:0000256" key="3">
    <source>
        <dbReference type="ARBA" id="ARBA00023457"/>
    </source>
</evidence>
<feature type="domain" description="Siroheme decarboxylase NirL-like HTH" evidence="7">
    <location>
        <begin position="8"/>
        <end position="54"/>
    </location>
</feature>
<evidence type="ECO:0000313" key="8">
    <source>
        <dbReference type="EMBL" id="NFV81014.1"/>
    </source>
</evidence>
<keyword evidence="9" id="KW-1185">Reference proteome</keyword>
<evidence type="ECO:0000313" key="9">
    <source>
        <dbReference type="Proteomes" id="UP000480684"/>
    </source>
</evidence>
<dbReference type="InterPro" id="IPR019888">
    <property type="entry name" value="Tscrpt_reg_AsnC-like"/>
</dbReference>
<evidence type="ECO:0000256" key="1">
    <source>
        <dbReference type="ARBA" id="ARBA00023239"/>
    </source>
</evidence>
<dbReference type="Proteomes" id="UP000480684">
    <property type="component" value="Unassembled WGS sequence"/>
</dbReference>
<sequence length="169" mass="18790">MAPIDATDRRLIQATQGGLPLVAAPYQTVARMLNISEAEVIERLSRMLDAGIIRRIGAVPNHYRLGYRHNGMTVWQVDEADLETCGAAIGALPFVTHCYHRPPHPPLWPYNLFAMIHARDADTAESYVQTIRRTLGGRCRAGQVLYSRRILKKSGFRLSAQSPSPEGTP</sequence>
<reference evidence="8 9" key="1">
    <citation type="submission" date="2020-02" db="EMBL/GenBank/DDBJ databases">
        <authorList>
            <person name="Dziuba M."/>
            <person name="Kuznetsov B."/>
            <person name="Mardanov A."/>
            <person name="Ravin N."/>
            <person name="Grouzdev D."/>
        </authorList>
    </citation>
    <scope>NUCLEOTIDE SEQUENCE [LARGE SCALE GENOMIC DNA]</scope>
    <source>
        <strain evidence="8 9">SpK</strain>
    </source>
</reference>
<dbReference type="Pfam" id="PF22451">
    <property type="entry name" value="NirdL-like_HTH"/>
    <property type="match status" value="1"/>
</dbReference>
<comment type="similarity">
    <text evidence="3">Belongs to the Ahb/Nir family.</text>
</comment>
<dbReference type="SUPFAM" id="SSF46785">
    <property type="entry name" value="Winged helix' DNA-binding domain"/>
    <property type="match status" value="1"/>
</dbReference>
<accession>A0A7C9V0A3</accession>
<dbReference type="RefSeq" id="WP_163680265.1">
    <property type="nucleotide sequence ID" value="NZ_JAAIYP010000038.1"/>
</dbReference>
<proteinExistence type="inferred from homology"/>
<evidence type="ECO:0000256" key="5">
    <source>
        <dbReference type="ARBA" id="ARBA00048470"/>
    </source>
</evidence>
<evidence type="ECO:0000259" key="7">
    <source>
        <dbReference type="Pfam" id="PF22451"/>
    </source>
</evidence>
<comment type="pathway">
    <text evidence="2">Porphyrin-containing compound metabolism.</text>
</comment>
<dbReference type="InterPro" id="IPR053953">
    <property type="entry name" value="NirdL-like_HTH"/>
</dbReference>
<dbReference type="InterPro" id="IPR040523">
    <property type="entry name" value="AsnC_trans_reg2"/>
</dbReference>
<dbReference type="SMART" id="SM00344">
    <property type="entry name" value="HTH_ASNC"/>
    <property type="match status" value="1"/>
</dbReference>
<dbReference type="Gene3D" id="3.30.70.3460">
    <property type="match status" value="1"/>
</dbReference>